<dbReference type="Proteomes" id="UP000621436">
    <property type="component" value="Unassembled WGS sequence"/>
</dbReference>
<dbReference type="InterPro" id="IPR029039">
    <property type="entry name" value="Flavoprotein-like_sf"/>
</dbReference>
<evidence type="ECO:0000313" key="2">
    <source>
        <dbReference type="Proteomes" id="UP000621436"/>
    </source>
</evidence>
<comment type="caution">
    <text evidence="1">The sequence shown here is derived from an EMBL/GenBank/DDBJ whole genome shotgun (WGS) entry which is preliminary data.</text>
</comment>
<evidence type="ECO:0000313" key="1">
    <source>
        <dbReference type="EMBL" id="MBF8437426.1"/>
    </source>
</evidence>
<dbReference type="EMBL" id="JADPIE010000005">
    <property type="protein sequence ID" value="MBF8437426.1"/>
    <property type="molecule type" value="Genomic_DNA"/>
</dbReference>
<dbReference type="GO" id="GO:0003677">
    <property type="term" value="F:DNA binding"/>
    <property type="evidence" value="ECO:0007669"/>
    <property type="project" value="UniProtKB-KW"/>
</dbReference>
<keyword evidence="1" id="KW-0238">DNA-binding</keyword>
<reference evidence="1" key="1">
    <citation type="submission" date="2020-11" db="EMBL/GenBank/DDBJ databases">
        <title>Halonatronomonas betainensis gen. nov., sp. nov. a novel haloalkaliphilic representative of the family Halanaerobiacae capable of betaine degradation.</title>
        <authorList>
            <person name="Boltyanskaya Y."/>
            <person name="Kevbrin V."/>
            <person name="Detkova E."/>
            <person name="Grouzdev D.S."/>
            <person name="Koziaeva V."/>
            <person name="Zhilina T."/>
        </authorList>
    </citation>
    <scope>NUCLEOTIDE SEQUENCE</scope>
    <source>
        <strain evidence="1">Z-7014</strain>
    </source>
</reference>
<dbReference type="AlphaFoldDB" id="A0A931F868"/>
<dbReference type="SUPFAM" id="SSF52218">
    <property type="entry name" value="Flavoproteins"/>
    <property type="match status" value="1"/>
</dbReference>
<proteinExistence type="predicted"/>
<dbReference type="RefSeq" id="WP_270454405.1">
    <property type="nucleotide sequence ID" value="NZ_JADPIE010000005.1"/>
</dbReference>
<sequence length="133" mass="14733">MARLLIVYSADKKTEEIAETIKTGAERKGYQVDMIEAGQGRDEISFYKYDLIIAGSPSNGIFKGRPADDIKKTLSRSKQTVGKDAMAYIVPSFFGNTKALRLLMAELEKLGCVVKDFASLKNKESAEEFANKL</sequence>
<organism evidence="1 2">
    <name type="scientific">Halonatronomonas betaini</name>
    <dbReference type="NCBI Taxonomy" id="2778430"/>
    <lineage>
        <taxon>Bacteria</taxon>
        <taxon>Bacillati</taxon>
        <taxon>Bacillota</taxon>
        <taxon>Clostridia</taxon>
        <taxon>Halanaerobiales</taxon>
        <taxon>Halarsenatibacteraceae</taxon>
        <taxon>Halonatronomonas</taxon>
    </lineage>
</organism>
<keyword evidence="2" id="KW-1185">Reference proteome</keyword>
<protein>
    <submittedName>
        <fullName evidence="1">DNA-binding response regulator</fullName>
    </submittedName>
</protein>
<dbReference type="Gene3D" id="3.40.50.360">
    <property type="match status" value="1"/>
</dbReference>
<accession>A0A931F868</accession>
<gene>
    <name evidence="1" type="ORF">I0Q91_10065</name>
</gene>
<name>A0A931F868_9FIRM</name>